<reference evidence="1" key="1">
    <citation type="submission" date="2021-06" db="EMBL/GenBank/DDBJ databases">
        <authorList>
            <person name="Kallberg Y."/>
            <person name="Tangrot J."/>
            <person name="Rosling A."/>
        </authorList>
    </citation>
    <scope>NUCLEOTIDE SEQUENCE</scope>
    <source>
        <strain evidence="1">UK204</strain>
    </source>
</reference>
<proteinExistence type="predicted"/>
<gene>
    <name evidence="1" type="ORF">FCALED_LOCUS3483</name>
</gene>
<comment type="caution">
    <text evidence="1">The sequence shown here is derived from an EMBL/GenBank/DDBJ whole genome shotgun (WGS) entry which is preliminary data.</text>
</comment>
<dbReference type="EMBL" id="CAJVPQ010000614">
    <property type="protein sequence ID" value="CAG8496491.1"/>
    <property type="molecule type" value="Genomic_DNA"/>
</dbReference>
<sequence>MSDLRLYQRELRTLFRVVCDCGHEELSILRYYTSSGSESTTIISSSTKLRPESLSKIHLFIRPSHKTIGSMEERAQSEPWPRNAFNFRDILNLVAL</sequence>
<organism evidence="1 2">
    <name type="scientific">Funneliformis caledonium</name>
    <dbReference type="NCBI Taxonomy" id="1117310"/>
    <lineage>
        <taxon>Eukaryota</taxon>
        <taxon>Fungi</taxon>
        <taxon>Fungi incertae sedis</taxon>
        <taxon>Mucoromycota</taxon>
        <taxon>Glomeromycotina</taxon>
        <taxon>Glomeromycetes</taxon>
        <taxon>Glomerales</taxon>
        <taxon>Glomeraceae</taxon>
        <taxon>Funneliformis</taxon>
    </lineage>
</organism>
<protein>
    <submittedName>
        <fullName evidence="1">7541_t:CDS:1</fullName>
    </submittedName>
</protein>
<name>A0A9N8ZI15_9GLOM</name>
<keyword evidence="2" id="KW-1185">Reference proteome</keyword>
<dbReference type="Proteomes" id="UP000789570">
    <property type="component" value="Unassembled WGS sequence"/>
</dbReference>
<accession>A0A9N8ZI15</accession>
<dbReference type="AlphaFoldDB" id="A0A9N8ZI15"/>
<evidence type="ECO:0000313" key="1">
    <source>
        <dbReference type="EMBL" id="CAG8496491.1"/>
    </source>
</evidence>
<evidence type="ECO:0000313" key="2">
    <source>
        <dbReference type="Proteomes" id="UP000789570"/>
    </source>
</evidence>